<feature type="transmembrane region" description="Helical" evidence="1">
    <location>
        <begin position="371"/>
        <end position="390"/>
    </location>
</feature>
<dbReference type="AlphaFoldDB" id="A0A7C8HGD9"/>
<feature type="transmembrane region" description="Helical" evidence="1">
    <location>
        <begin position="324"/>
        <end position="344"/>
    </location>
</feature>
<dbReference type="RefSeq" id="WP_158739099.1">
    <property type="nucleotide sequence ID" value="NZ_JAFBEP010000006.1"/>
</dbReference>
<name>A0A7C8HGD9_9FIRM</name>
<keyword evidence="1" id="KW-0472">Membrane</keyword>
<organism evidence="3 4">
    <name type="scientific">Defluviitalea raffinosedens</name>
    <dbReference type="NCBI Taxonomy" id="1450156"/>
    <lineage>
        <taxon>Bacteria</taxon>
        <taxon>Bacillati</taxon>
        <taxon>Bacillota</taxon>
        <taxon>Clostridia</taxon>
        <taxon>Lachnospirales</taxon>
        <taxon>Defluviitaleaceae</taxon>
        <taxon>Defluviitalea</taxon>
    </lineage>
</organism>
<feature type="transmembrane region" description="Helical" evidence="1">
    <location>
        <begin position="83"/>
        <end position="104"/>
    </location>
</feature>
<dbReference type="NCBIfam" id="TIGR02871">
    <property type="entry name" value="spore_ylbJ"/>
    <property type="match status" value="1"/>
</dbReference>
<feature type="transmembrane region" description="Helical" evidence="1">
    <location>
        <begin position="152"/>
        <end position="173"/>
    </location>
</feature>
<reference evidence="3 4" key="1">
    <citation type="submission" date="2019-12" db="EMBL/GenBank/DDBJ databases">
        <title>Defluviitalea raffinosedens, isolated from a biogas fermenter, genome sequencing and characterization.</title>
        <authorList>
            <person name="Rettenmaier R."/>
            <person name="Schneider M."/>
            <person name="Neuhaus K."/>
            <person name="Liebl W."/>
            <person name="Zverlov V."/>
        </authorList>
    </citation>
    <scope>NUCLEOTIDE SEQUENCE [LARGE SCALE GENOMIC DNA]</scope>
    <source>
        <strain evidence="3 4">249c-K6</strain>
    </source>
</reference>
<evidence type="ECO:0000256" key="1">
    <source>
        <dbReference type="SAM" id="Phobius"/>
    </source>
</evidence>
<sequence length="401" mass="45032">MGSTKNALKRSKLFFIAIVIFTVGGIILFPQEVFNASKKGLLLWFNTVFPSLFPFMIGTYLLIELGIVRFIGVLFEPIMRPLFNVPGVGAFAWIMGLTSGYPVGAKITADLRAKGQITQVEAQRLIAFSNNSGPLFILGAVSVGMLSNPEVGMFLLGIHYLSSLSVGLLFRFYKREATCKSNSYKHLFKRAIEQLIQDQKMQSKKIGFILKESIIHSMDLVTQIGGFIILFSVVAELLKIFSIMDLLSKLLHPVFLFLGFDKSLINGWILAIIEITNGINMMGSSSTPLIQQLILINSVIAWGGISILMQTVSVISHSDINVSVYALAKFIQAIFAMIYTMLLYPQIKNFQTYSVFNTFQYFHPHNPLLQTWTYVCSSLCILFIILNFIIRKKACNKRTHY</sequence>
<dbReference type="InterPro" id="IPR014226">
    <property type="entry name" value="Spore_IM_YlbJ"/>
</dbReference>
<dbReference type="Pfam" id="PF07670">
    <property type="entry name" value="Gate"/>
    <property type="match status" value="1"/>
</dbReference>
<dbReference type="Proteomes" id="UP000483018">
    <property type="component" value="Unassembled WGS sequence"/>
</dbReference>
<feature type="domain" description="Nucleoside transporter/FeoB GTPase Gate" evidence="2">
    <location>
        <begin position="47"/>
        <end position="138"/>
    </location>
</feature>
<accession>A0A7C8HGD9</accession>
<dbReference type="OrthoDB" id="1645614at2"/>
<proteinExistence type="predicted"/>
<feature type="transmembrane region" description="Helical" evidence="1">
    <location>
        <begin position="12"/>
        <end position="29"/>
    </location>
</feature>
<feature type="transmembrane region" description="Helical" evidence="1">
    <location>
        <begin position="125"/>
        <end position="146"/>
    </location>
</feature>
<keyword evidence="4" id="KW-1185">Reference proteome</keyword>
<dbReference type="InterPro" id="IPR011642">
    <property type="entry name" value="Gate_dom"/>
</dbReference>
<keyword evidence="1" id="KW-0812">Transmembrane</keyword>
<gene>
    <name evidence="3" type="primary">ylbJ</name>
    <name evidence="3" type="ORF">GND95_01800</name>
</gene>
<protein>
    <submittedName>
        <fullName evidence="3">Sporulation integral membrane protein YlbJ</fullName>
    </submittedName>
</protein>
<evidence type="ECO:0000313" key="3">
    <source>
        <dbReference type="EMBL" id="KAE9637189.1"/>
    </source>
</evidence>
<feature type="transmembrane region" description="Helical" evidence="1">
    <location>
        <begin position="289"/>
        <end position="312"/>
    </location>
</feature>
<evidence type="ECO:0000313" key="4">
    <source>
        <dbReference type="Proteomes" id="UP000483018"/>
    </source>
</evidence>
<evidence type="ECO:0000259" key="2">
    <source>
        <dbReference type="Pfam" id="PF07670"/>
    </source>
</evidence>
<feature type="transmembrane region" description="Helical" evidence="1">
    <location>
        <begin position="41"/>
        <end position="63"/>
    </location>
</feature>
<keyword evidence="1" id="KW-1133">Transmembrane helix</keyword>
<dbReference type="EMBL" id="WSLF01000001">
    <property type="protein sequence ID" value="KAE9637189.1"/>
    <property type="molecule type" value="Genomic_DNA"/>
</dbReference>
<comment type="caution">
    <text evidence="3">The sequence shown here is derived from an EMBL/GenBank/DDBJ whole genome shotgun (WGS) entry which is preliminary data.</text>
</comment>